<dbReference type="EMBL" id="JABSTV010001247">
    <property type="protein sequence ID" value="KAH7973257.1"/>
    <property type="molecule type" value="Genomic_DNA"/>
</dbReference>
<organism evidence="1 2">
    <name type="scientific">Rhipicephalus sanguineus</name>
    <name type="common">Brown dog tick</name>
    <name type="synonym">Ixodes sanguineus</name>
    <dbReference type="NCBI Taxonomy" id="34632"/>
    <lineage>
        <taxon>Eukaryota</taxon>
        <taxon>Metazoa</taxon>
        <taxon>Ecdysozoa</taxon>
        <taxon>Arthropoda</taxon>
        <taxon>Chelicerata</taxon>
        <taxon>Arachnida</taxon>
        <taxon>Acari</taxon>
        <taxon>Parasitiformes</taxon>
        <taxon>Ixodida</taxon>
        <taxon>Ixodoidea</taxon>
        <taxon>Ixodidae</taxon>
        <taxon>Rhipicephalinae</taxon>
        <taxon>Rhipicephalus</taxon>
        <taxon>Rhipicephalus</taxon>
    </lineage>
</organism>
<comment type="caution">
    <text evidence="1">The sequence shown here is derived from an EMBL/GenBank/DDBJ whole genome shotgun (WGS) entry which is preliminary data.</text>
</comment>
<dbReference type="Proteomes" id="UP000821837">
    <property type="component" value="Chromosome 11"/>
</dbReference>
<evidence type="ECO:0000313" key="2">
    <source>
        <dbReference type="Proteomes" id="UP000821837"/>
    </source>
</evidence>
<keyword evidence="2" id="KW-1185">Reference proteome</keyword>
<sequence>MDNSVLDTDAGLSLPAGRERPAVFRRYFGRGCYSGISATSAAVTPSSLNTSFGTNATSLRCKKRTFLPEKAIYLAYWPTTAEPAASTLLWTSVVPQVPVWNALQLYVSAVLTRAWPAFTPSTSPVTFLIVALWPGSVRGSPAPTSFVPKPRGSELLQVIHRCGLLILNSGATTFLRRGSRSSAIDLALASDEGSVHYAITLEWKQPPHRAHMQYDLCGAIPESSDIIAALTDCVASATTRCSVPTETPAPDIKTLNLHCQTIPARRTLDGIQPHRRRLPPPRASARRPELVGALRLIRRPTQQPSNMSNFYGAPAPFPRPVGCVLAELMEDNFAPPSRQRLQRVQLPELPTGNRPELLAPQRFFPTEGILLEIRDLCNTEFTFSKLSLVLDRRKRRSAPGGDGVGETPISLRAVKQAFYHVLRMKGTAHRQHLVERDYSLPRSATGRPSRHVPLKIRKTLPGIKTKASTPVAAIQQECDAHLHSQLAGRTLVYVDGSAAA</sequence>
<dbReference type="VEuPathDB" id="VectorBase:RSAN_036849"/>
<proteinExistence type="predicted"/>
<reference evidence="1" key="2">
    <citation type="submission" date="2021-09" db="EMBL/GenBank/DDBJ databases">
        <authorList>
            <person name="Jia N."/>
            <person name="Wang J."/>
            <person name="Shi W."/>
            <person name="Du L."/>
            <person name="Sun Y."/>
            <person name="Zhan W."/>
            <person name="Jiang J."/>
            <person name="Wang Q."/>
            <person name="Zhang B."/>
            <person name="Ji P."/>
            <person name="Sakyi L.B."/>
            <person name="Cui X."/>
            <person name="Yuan T."/>
            <person name="Jiang B."/>
            <person name="Yang W."/>
            <person name="Lam T.T.-Y."/>
            <person name="Chang Q."/>
            <person name="Ding S."/>
            <person name="Wang X."/>
            <person name="Zhu J."/>
            <person name="Ruan X."/>
            <person name="Zhao L."/>
            <person name="Wei J."/>
            <person name="Que T."/>
            <person name="Du C."/>
            <person name="Cheng J."/>
            <person name="Dai P."/>
            <person name="Han X."/>
            <person name="Huang E."/>
            <person name="Gao Y."/>
            <person name="Liu J."/>
            <person name="Shao H."/>
            <person name="Ye R."/>
            <person name="Li L."/>
            <person name="Wei W."/>
            <person name="Wang X."/>
            <person name="Wang C."/>
            <person name="Huo Q."/>
            <person name="Li W."/>
            <person name="Guo W."/>
            <person name="Chen H."/>
            <person name="Chen S."/>
            <person name="Zhou L."/>
            <person name="Zhou L."/>
            <person name="Ni X."/>
            <person name="Tian J."/>
            <person name="Zhou Y."/>
            <person name="Sheng Y."/>
            <person name="Liu T."/>
            <person name="Pan Y."/>
            <person name="Xia L."/>
            <person name="Li J."/>
            <person name="Zhao F."/>
            <person name="Cao W."/>
        </authorList>
    </citation>
    <scope>NUCLEOTIDE SEQUENCE</scope>
    <source>
        <strain evidence="1">Rsan-2018</strain>
        <tissue evidence="1">Larvae</tissue>
    </source>
</reference>
<dbReference type="AlphaFoldDB" id="A0A9D4QCE5"/>
<dbReference type="InterPro" id="IPR036691">
    <property type="entry name" value="Endo/exonu/phosph_ase_sf"/>
</dbReference>
<dbReference type="SUPFAM" id="SSF56219">
    <property type="entry name" value="DNase I-like"/>
    <property type="match status" value="1"/>
</dbReference>
<name>A0A9D4QCE5_RHISA</name>
<evidence type="ECO:0000313" key="1">
    <source>
        <dbReference type="EMBL" id="KAH7973257.1"/>
    </source>
</evidence>
<gene>
    <name evidence="1" type="ORF">HPB52_023322</name>
</gene>
<reference evidence="1" key="1">
    <citation type="journal article" date="2020" name="Cell">
        <title>Large-Scale Comparative Analyses of Tick Genomes Elucidate Their Genetic Diversity and Vector Capacities.</title>
        <authorList>
            <consortium name="Tick Genome and Microbiome Consortium (TIGMIC)"/>
            <person name="Jia N."/>
            <person name="Wang J."/>
            <person name="Shi W."/>
            <person name="Du L."/>
            <person name="Sun Y."/>
            <person name="Zhan W."/>
            <person name="Jiang J.F."/>
            <person name="Wang Q."/>
            <person name="Zhang B."/>
            <person name="Ji P."/>
            <person name="Bell-Sakyi L."/>
            <person name="Cui X.M."/>
            <person name="Yuan T.T."/>
            <person name="Jiang B.G."/>
            <person name="Yang W.F."/>
            <person name="Lam T.T."/>
            <person name="Chang Q.C."/>
            <person name="Ding S.J."/>
            <person name="Wang X.J."/>
            <person name="Zhu J.G."/>
            <person name="Ruan X.D."/>
            <person name="Zhao L."/>
            <person name="Wei J.T."/>
            <person name="Ye R.Z."/>
            <person name="Que T.C."/>
            <person name="Du C.H."/>
            <person name="Zhou Y.H."/>
            <person name="Cheng J.X."/>
            <person name="Dai P.F."/>
            <person name="Guo W.B."/>
            <person name="Han X.H."/>
            <person name="Huang E.J."/>
            <person name="Li L.F."/>
            <person name="Wei W."/>
            <person name="Gao Y.C."/>
            <person name="Liu J.Z."/>
            <person name="Shao H.Z."/>
            <person name="Wang X."/>
            <person name="Wang C.C."/>
            <person name="Yang T.C."/>
            <person name="Huo Q.B."/>
            <person name="Li W."/>
            <person name="Chen H.Y."/>
            <person name="Chen S.E."/>
            <person name="Zhou L.G."/>
            <person name="Ni X.B."/>
            <person name="Tian J.H."/>
            <person name="Sheng Y."/>
            <person name="Liu T."/>
            <person name="Pan Y.S."/>
            <person name="Xia L.Y."/>
            <person name="Li J."/>
            <person name="Zhao F."/>
            <person name="Cao W.C."/>
        </authorList>
    </citation>
    <scope>NUCLEOTIDE SEQUENCE</scope>
    <source>
        <strain evidence="1">Rsan-2018</strain>
    </source>
</reference>
<protein>
    <submittedName>
        <fullName evidence="1">Uncharacterized protein</fullName>
    </submittedName>
</protein>
<accession>A0A9D4QCE5</accession>